<dbReference type="GO" id="GO:0005737">
    <property type="term" value="C:cytoplasm"/>
    <property type="evidence" value="ECO:0007669"/>
    <property type="project" value="TreeGrafter"/>
</dbReference>
<proteinExistence type="inferred from homology"/>
<dbReference type="Pfam" id="PF02567">
    <property type="entry name" value="PhzC-PhzF"/>
    <property type="match status" value="1"/>
</dbReference>
<name>A0A918S062_9HYPH</name>
<dbReference type="PANTHER" id="PTHR13774:SF32">
    <property type="entry name" value="ANTISENSE-ENHANCING SEQUENCE 1"/>
    <property type="match status" value="1"/>
</dbReference>
<dbReference type="Gene3D" id="3.10.310.10">
    <property type="entry name" value="Diaminopimelate Epimerase, Chain A, domain 1"/>
    <property type="match status" value="2"/>
</dbReference>
<dbReference type="PIRSF" id="PIRSF016184">
    <property type="entry name" value="PhzC_PhzF"/>
    <property type="match status" value="1"/>
</dbReference>
<organism evidence="3 4">
    <name type="scientific">Devosia pacifica</name>
    <dbReference type="NCBI Taxonomy" id="1335967"/>
    <lineage>
        <taxon>Bacteria</taxon>
        <taxon>Pseudomonadati</taxon>
        <taxon>Pseudomonadota</taxon>
        <taxon>Alphaproteobacteria</taxon>
        <taxon>Hyphomicrobiales</taxon>
        <taxon>Devosiaceae</taxon>
        <taxon>Devosia</taxon>
    </lineage>
</organism>
<dbReference type="SUPFAM" id="SSF54506">
    <property type="entry name" value="Diaminopimelate epimerase-like"/>
    <property type="match status" value="1"/>
</dbReference>
<dbReference type="GO" id="GO:0016853">
    <property type="term" value="F:isomerase activity"/>
    <property type="evidence" value="ECO:0007669"/>
    <property type="project" value="TreeGrafter"/>
</dbReference>
<dbReference type="NCBIfam" id="TIGR00654">
    <property type="entry name" value="PhzF_family"/>
    <property type="match status" value="1"/>
</dbReference>
<protein>
    <submittedName>
        <fullName evidence="3">Phenazine biosynthesis protein PhzF</fullName>
    </submittedName>
</protein>
<dbReference type="RefSeq" id="WP_189423616.1">
    <property type="nucleotide sequence ID" value="NZ_BMZE01000001.1"/>
</dbReference>
<reference evidence="3" key="2">
    <citation type="submission" date="2020-09" db="EMBL/GenBank/DDBJ databases">
        <authorList>
            <person name="Sun Q."/>
            <person name="Kim S."/>
        </authorList>
    </citation>
    <scope>NUCLEOTIDE SEQUENCE</scope>
    <source>
        <strain evidence="3">KCTC 32437</strain>
    </source>
</reference>
<gene>
    <name evidence="3" type="ORF">GCM10007989_07960</name>
</gene>
<evidence type="ECO:0000256" key="2">
    <source>
        <dbReference type="PIRSR" id="PIRSR016184-1"/>
    </source>
</evidence>
<accession>A0A918S062</accession>
<dbReference type="Proteomes" id="UP000646579">
    <property type="component" value="Unassembled WGS sequence"/>
</dbReference>
<dbReference type="EMBL" id="BMZE01000001">
    <property type="protein sequence ID" value="GHA15590.1"/>
    <property type="molecule type" value="Genomic_DNA"/>
</dbReference>
<evidence type="ECO:0000313" key="4">
    <source>
        <dbReference type="Proteomes" id="UP000646579"/>
    </source>
</evidence>
<evidence type="ECO:0000256" key="1">
    <source>
        <dbReference type="ARBA" id="ARBA00008270"/>
    </source>
</evidence>
<comment type="similarity">
    <text evidence="1">Belongs to the PhzF family.</text>
</comment>
<reference evidence="3" key="1">
    <citation type="journal article" date="2014" name="Int. J. Syst. Evol. Microbiol.">
        <title>Complete genome sequence of Corynebacterium casei LMG S-19264T (=DSM 44701T), isolated from a smear-ripened cheese.</title>
        <authorList>
            <consortium name="US DOE Joint Genome Institute (JGI-PGF)"/>
            <person name="Walter F."/>
            <person name="Albersmeier A."/>
            <person name="Kalinowski J."/>
            <person name="Ruckert C."/>
        </authorList>
    </citation>
    <scope>NUCLEOTIDE SEQUENCE</scope>
    <source>
        <strain evidence="3">KCTC 32437</strain>
    </source>
</reference>
<keyword evidence="4" id="KW-1185">Reference proteome</keyword>
<dbReference type="PANTHER" id="PTHR13774">
    <property type="entry name" value="PHENAZINE BIOSYNTHESIS PROTEIN"/>
    <property type="match status" value="1"/>
</dbReference>
<feature type="active site" evidence="2">
    <location>
        <position position="45"/>
    </location>
</feature>
<dbReference type="InterPro" id="IPR003719">
    <property type="entry name" value="Phenazine_PhzF-like"/>
</dbReference>
<sequence length="295" mass="31571">MLRYQLLDVFTSQPLAGNPLAVVHDAQRLSSQSMQAIAREFNLSETVFVLPPASSSNTARLRIFTPMVELPFAGHPTVGAAVALGLARKMSAMRLEEEVGLVTTLFERVGPRQGEARFTLPKLPEPAGPAPARRDIAMVLGLDPEEIGCGSYAPEVYSAGNPFYLIPVRGPDALAKASPVFGARWPELFPVGRHSVYVFTETPGEDGNELAARMFSPGMGLKEDPGTGSAAAALIGALAERYGDSGQAELTLRQGDEMGRPCRIRLYFRLEEGRLIHAGIGGDAVLVGEGQLDID</sequence>
<comment type="caution">
    <text evidence="3">The sequence shown here is derived from an EMBL/GenBank/DDBJ whole genome shotgun (WGS) entry which is preliminary data.</text>
</comment>
<dbReference type="AlphaFoldDB" id="A0A918S062"/>
<evidence type="ECO:0000313" key="3">
    <source>
        <dbReference type="EMBL" id="GHA15590.1"/>
    </source>
</evidence>